<keyword evidence="3" id="KW-0378">Hydrolase</keyword>
<dbReference type="PANTHER" id="PTHR12606">
    <property type="entry name" value="SENTRIN/SUMO-SPECIFIC PROTEASE"/>
    <property type="match status" value="1"/>
</dbReference>
<dbReference type="SUPFAM" id="SSF54001">
    <property type="entry name" value="Cysteine proteinases"/>
    <property type="match status" value="1"/>
</dbReference>
<evidence type="ECO:0000256" key="2">
    <source>
        <dbReference type="ARBA" id="ARBA00022670"/>
    </source>
</evidence>
<evidence type="ECO:0000256" key="4">
    <source>
        <dbReference type="ARBA" id="ARBA00022807"/>
    </source>
</evidence>
<dbReference type="Proteomes" id="UP000324897">
    <property type="component" value="Unassembled WGS sequence"/>
</dbReference>
<dbReference type="GO" id="GO:0016929">
    <property type="term" value="F:deSUMOylase activity"/>
    <property type="evidence" value="ECO:0007669"/>
    <property type="project" value="TreeGrafter"/>
</dbReference>
<evidence type="ECO:0000256" key="3">
    <source>
        <dbReference type="ARBA" id="ARBA00022801"/>
    </source>
</evidence>
<comment type="caution">
    <text evidence="6">The sequence shown here is derived from an EMBL/GenBank/DDBJ whole genome shotgun (WGS) entry which is preliminary data.</text>
</comment>
<dbReference type="GO" id="GO:0016926">
    <property type="term" value="P:protein desumoylation"/>
    <property type="evidence" value="ECO:0007669"/>
    <property type="project" value="TreeGrafter"/>
</dbReference>
<proteinExistence type="inferred from homology"/>
<dbReference type="EMBL" id="RWGY01000228">
    <property type="protein sequence ID" value="TVU03100.1"/>
    <property type="molecule type" value="Genomic_DNA"/>
</dbReference>
<evidence type="ECO:0000256" key="1">
    <source>
        <dbReference type="ARBA" id="ARBA00005234"/>
    </source>
</evidence>
<name>A0A5J9SVT8_9POAL</name>
<reference evidence="6 7" key="1">
    <citation type="journal article" date="2019" name="Sci. Rep.">
        <title>A high-quality genome of Eragrostis curvula grass provides insights into Poaceae evolution and supports new strategies to enhance forage quality.</title>
        <authorList>
            <person name="Carballo J."/>
            <person name="Santos B.A.C.M."/>
            <person name="Zappacosta D."/>
            <person name="Garbus I."/>
            <person name="Selva J.P."/>
            <person name="Gallo C.A."/>
            <person name="Diaz A."/>
            <person name="Albertini E."/>
            <person name="Caccamo M."/>
            <person name="Echenique V."/>
        </authorList>
    </citation>
    <scope>NUCLEOTIDE SEQUENCE [LARGE SCALE GENOMIC DNA]</scope>
    <source>
        <strain evidence="7">cv. Victoria</strain>
        <tissue evidence="6">Leaf</tissue>
    </source>
</reference>
<keyword evidence="7" id="KW-1185">Reference proteome</keyword>
<feature type="domain" description="Ubiquitin-like protease family profile" evidence="5">
    <location>
        <begin position="1"/>
        <end position="90"/>
    </location>
</feature>
<feature type="non-terminal residue" evidence="6">
    <location>
        <position position="1"/>
    </location>
</feature>
<dbReference type="InterPro" id="IPR038765">
    <property type="entry name" value="Papain-like_cys_pep_sf"/>
</dbReference>
<dbReference type="Gramene" id="TVU03100">
    <property type="protein sequence ID" value="TVU03100"/>
    <property type="gene ID" value="EJB05_51370"/>
</dbReference>
<dbReference type="OrthoDB" id="693758at2759"/>
<sequence length="101" mass="12101">MPITVFLPINIENKHWYLAVINATKRKIQVLDSLCWTTERKELYHTRGLLYLKWKDLNVTAWEFDEHQPTAIQRDNVSCGLFMLKFMEYWTGDKLSHDITQ</sequence>
<dbReference type="AlphaFoldDB" id="A0A5J9SVT8"/>
<organism evidence="6 7">
    <name type="scientific">Eragrostis curvula</name>
    <name type="common">weeping love grass</name>
    <dbReference type="NCBI Taxonomy" id="38414"/>
    <lineage>
        <taxon>Eukaryota</taxon>
        <taxon>Viridiplantae</taxon>
        <taxon>Streptophyta</taxon>
        <taxon>Embryophyta</taxon>
        <taxon>Tracheophyta</taxon>
        <taxon>Spermatophyta</taxon>
        <taxon>Magnoliopsida</taxon>
        <taxon>Liliopsida</taxon>
        <taxon>Poales</taxon>
        <taxon>Poaceae</taxon>
        <taxon>PACMAD clade</taxon>
        <taxon>Chloridoideae</taxon>
        <taxon>Eragrostideae</taxon>
        <taxon>Eragrostidinae</taxon>
        <taxon>Eragrostis</taxon>
    </lineage>
</organism>
<keyword evidence="4" id="KW-0788">Thiol protease</keyword>
<dbReference type="Pfam" id="PF02902">
    <property type="entry name" value="Peptidase_C48"/>
    <property type="match status" value="1"/>
</dbReference>
<accession>A0A5J9SVT8</accession>
<dbReference type="GO" id="GO:0006508">
    <property type="term" value="P:proteolysis"/>
    <property type="evidence" value="ECO:0007669"/>
    <property type="project" value="UniProtKB-KW"/>
</dbReference>
<dbReference type="GO" id="GO:0005634">
    <property type="term" value="C:nucleus"/>
    <property type="evidence" value="ECO:0007669"/>
    <property type="project" value="TreeGrafter"/>
</dbReference>
<comment type="similarity">
    <text evidence="1">Belongs to the peptidase C48 family.</text>
</comment>
<dbReference type="Gene3D" id="3.40.395.10">
    <property type="entry name" value="Adenoviral Proteinase, Chain A"/>
    <property type="match status" value="1"/>
</dbReference>
<gene>
    <name evidence="6" type="ORF">EJB05_51370</name>
</gene>
<evidence type="ECO:0000313" key="6">
    <source>
        <dbReference type="EMBL" id="TVU03100.1"/>
    </source>
</evidence>
<evidence type="ECO:0000259" key="5">
    <source>
        <dbReference type="PROSITE" id="PS50600"/>
    </source>
</evidence>
<dbReference type="InterPro" id="IPR003653">
    <property type="entry name" value="Peptidase_C48_C"/>
</dbReference>
<keyword evidence="2" id="KW-0645">Protease</keyword>
<dbReference type="PROSITE" id="PS50600">
    <property type="entry name" value="ULP_PROTEASE"/>
    <property type="match status" value="1"/>
</dbReference>
<evidence type="ECO:0000313" key="7">
    <source>
        <dbReference type="Proteomes" id="UP000324897"/>
    </source>
</evidence>
<dbReference type="PANTHER" id="PTHR12606:SF155">
    <property type="entry name" value="OS04G0316900 PROTEIN"/>
    <property type="match status" value="1"/>
</dbReference>
<feature type="non-terminal residue" evidence="6">
    <location>
        <position position="101"/>
    </location>
</feature>
<protein>
    <recommendedName>
        <fullName evidence="5">Ubiquitin-like protease family profile domain-containing protein</fullName>
    </recommendedName>
</protein>